<gene>
    <name evidence="1" type="ORF">BDN72DRAFT_895919</name>
</gene>
<dbReference type="EMBL" id="ML208303">
    <property type="protein sequence ID" value="TFK71063.1"/>
    <property type="molecule type" value="Genomic_DNA"/>
</dbReference>
<accession>A0ACD3AYK2</accession>
<proteinExistence type="predicted"/>
<name>A0ACD3AYK2_9AGAR</name>
<sequence length="283" mass="31910">MPYTGIGRPDYQSLLSDSDLGSDEGTLSDVRTLPPAPTTTFKEQITRWSTIIIIICTLVDAIIIGYLLEHSYVDADLAVHDLEYKSAFIGFDKLYKNKSFSKTKYEPIQNNPRILTQVSFREPEKVFPIWPAMHPTYVGYAVGAERRLLVNRDTSTIAQFRVLDWGMENCTLTLSFDEPKVGVSNVHISNTIGKPITLDVWKLKAQKKIDFSRLSWTTKAPRDHYVGSMVAAFGSTYQLPSFACASGSYQTFEVTCSQPNCEVDTTTLEWENSNLYIMQSQTV</sequence>
<keyword evidence="2" id="KW-1185">Reference proteome</keyword>
<evidence type="ECO:0000313" key="2">
    <source>
        <dbReference type="Proteomes" id="UP000308600"/>
    </source>
</evidence>
<protein>
    <submittedName>
        <fullName evidence="1">Uncharacterized protein</fullName>
    </submittedName>
</protein>
<reference evidence="1 2" key="1">
    <citation type="journal article" date="2019" name="Nat. Ecol. Evol.">
        <title>Megaphylogeny resolves global patterns of mushroom evolution.</title>
        <authorList>
            <person name="Varga T."/>
            <person name="Krizsan K."/>
            <person name="Foldi C."/>
            <person name="Dima B."/>
            <person name="Sanchez-Garcia M."/>
            <person name="Sanchez-Ramirez S."/>
            <person name="Szollosi G.J."/>
            <person name="Szarkandi J.G."/>
            <person name="Papp V."/>
            <person name="Albert L."/>
            <person name="Andreopoulos W."/>
            <person name="Angelini C."/>
            <person name="Antonin V."/>
            <person name="Barry K.W."/>
            <person name="Bougher N.L."/>
            <person name="Buchanan P."/>
            <person name="Buyck B."/>
            <person name="Bense V."/>
            <person name="Catcheside P."/>
            <person name="Chovatia M."/>
            <person name="Cooper J."/>
            <person name="Damon W."/>
            <person name="Desjardin D."/>
            <person name="Finy P."/>
            <person name="Geml J."/>
            <person name="Haridas S."/>
            <person name="Hughes K."/>
            <person name="Justo A."/>
            <person name="Karasinski D."/>
            <person name="Kautmanova I."/>
            <person name="Kiss B."/>
            <person name="Kocsube S."/>
            <person name="Kotiranta H."/>
            <person name="LaButti K.M."/>
            <person name="Lechner B.E."/>
            <person name="Liimatainen K."/>
            <person name="Lipzen A."/>
            <person name="Lukacs Z."/>
            <person name="Mihaltcheva S."/>
            <person name="Morgado L.N."/>
            <person name="Niskanen T."/>
            <person name="Noordeloos M.E."/>
            <person name="Ohm R.A."/>
            <person name="Ortiz-Santana B."/>
            <person name="Ovrebo C."/>
            <person name="Racz N."/>
            <person name="Riley R."/>
            <person name="Savchenko A."/>
            <person name="Shiryaev A."/>
            <person name="Soop K."/>
            <person name="Spirin V."/>
            <person name="Szebenyi C."/>
            <person name="Tomsovsky M."/>
            <person name="Tulloss R.E."/>
            <person name="Uehling J."/>
            <person name="Grigoriev I.V."/>
            <person name="Vagvolgyi C."/>
            <person name="Papp T."/>
            <person name="Martin F.M."/>
            <person name="Miettinen O."/>
            <person name="Hibbett D.S."/>
            <person name="Nagy L.G."/>
        </authorList>
    </citation>
    <scope>NUCLEOTIDE SEQUENCE [LARGE SCALE GENOMIC DNA]</scope>
    <source>
        <strain evidence="1 2">NL-1719</strain>
    </source>
</reference>
<evidence type="ECO:0000313" key="1">
    <source>
        <dbReference type="EMBL" id="TFK71063.1"/>
    </source>
</evidence>
<organism evidence="1 2">
    <name type="scientific">Pluteus cervinus</name>
    <dbReference type="NCBI Taxonomy" id="181527"/>
    <lineage>
        <taxon>Eukaryota</taxon>
        <taxon>Fungi</taxon>
        <taxon>Dikarya</taxon>
        <taxon>Basidiomycota</taxon>
        <taxon>Agaricomycotina</taxon>
        <taxon>Agaricomycetes</taxon>
        <taxon>Agaricomycetidae</taxon>
        <taxon>Agaricales</taxon>
        <taxon>Pluteineae</taxon>
        <taxon>Pluteaceae</taxon>
        <taxon>Pluteus</taxon>
    </lineage>
</organism>
<dbReference type="Proteomes" id="UP000308600">
    <property type="component" value="Unassembled WGS sequence"/>
</dbReference>